<dbReference type="Proteomes" id="UP000484015">
    <property type="component" value="Unassembled WGS sequence"/>
</dbReference>
<dbReference type="PANTHER" id="PTHR44591">
    <property type="entry name" value="STRESS RESPONSE REGULATOR PROTEIN 1"/>
    <property type="match status" value="1"/>
</dbReference>
<dbReference type="PANTHER" id="PTHR44591:SF3">
    <property type="entry name" value="RESPONSE REGULATORY DOMAIN-CONTAINING PROTEIN"/>
    <property type="match status" value="1"/>
</dbReference>
<keyword evidence="5" id="KW-1185">Reference proteome</keyword>
<accession>A0A6L6Q227</accession>
<gene>
    <name evidence="4" type="ORF">GM668_17680</name>
</gene>
<evidence type="ECO:0000313" key="4">
    <source>
        <dbReference type="EMBL" id="MTW03913.1"/>
    </source>
</evidence>
<proteinExistence type="predicted"/>
<dbReference type="CDD" id="cd17546">
    <property type="entry name" value="REC_hyHK_CKI1_RcsC-like"/>
    <property type="match status" value="1"/>
</dbReference>
<dbReference type="SUPFAM" id="SSF52172">
    <property type="entry name" value="CheY-like"/>
    <property type="match status" value="1"/>
</dbReference>
<dbReference type="OrthoDB" id="9802155at2"/>
<feature type="domain" description="Response regulatory" evidence="3">
    <location>
        <begin position="19"/>
        <end position="128"/>
    </location>
</feature>
<dbReference type="Gene3D" id="3.40.50.2300">
    <property type="match status" value="1"/>
</dbReference>
<dbReference type="Pfam" id="PF00072">
    <property type="entry name" value="Response_reg"/>
    <property type="match status" value="1"/>
</dbReference>
<evidence type="ECO:0000259" key="3">
    <source>
        <dbReference type="PROSITE" id="PS50110"/>
    </source>
</evidence>
<organism evidence="4 5">
    <name type="scientific">Pseudoduganella ginsengisoli</name>
    <dbReference type="NCBI Taxonomy" id="1462440"/>
    <lineage>
        <taxon>Bacteria</taxon>
        <taxon>Pseudomonadati</taxon>
        <taxon>Pseudomonadota</taxon>
        <taxon>Betaproteobacteria</taxon>
        <taxon>Burkholderiales</taxon>
        <taxon>Oxalobacteraceae</taxon>
        <taxon>Telluria group</taxon>
        <taxon>Pseudoduganella</taxon>
    </lineage>
</organism>
<dbReference type="RefSeq" id="WP_155440266.1">
    <property type="nucleotide sequence ID" value="NZ_WNLA01000012.1"/>
</dbReference>
<dbReference type="InterPro" id="IPR011006">
    <property type="entry name" value="CheY-like_superfamily"/>
</dbReference>
<dbReference type="InterPro" id="IPR001789">
    <property type="entry name" value="Sig_transdc_resp-reg_receiver"/>
</dbReference>
<sequence length="128" mass="14027">MYDSINFDVFDNKQMTLPRILVVEDNPDSLFLAAEILRTLGYDVDTAESGELALKQLSANPRDILFTDVSLPGMSGIDLARAAHAQYPTLRIIFATGYGDTLTRSLDFAAATIRKPYDLDQLQAALAG</sequence>
<evidence type="ECO:0000256" key="1">
    <source>
        <dbReference type="ARBA" id="ARBA00022553"/>
    </source>
</evidence>
<evidence type="ECO:0000313" key="5">
    <source>
        <dbReference type="Proteomes" id="UP000484015"/>
    </source>
</evidence>
<feature type="modified residue" description="4-aspartylphosphate" evidence="2">
    <location>
        <position position="68"/>
    </location>
</feature>
<dbReference type="AlphaFoldDB" id="A0A6L6Q227"/>
<protein>
    <submittedName>
        <fullName evidence="4">Response regulator</fullName>
    </submittedName>
</protein>
<dbReference type="InterPro" id="IPR050595">
    <property type="entry name" value="Bact_response_regulator"/>
</dbReference>
<comment type="caution">
    <text evidence="4">The sequence shown here is derived from an EMBL/GenBank/DDBJ whole genome shotgun (WGS) entry which is preliminary data.</text>
</comment>
<dbReference type="GO" id="GO:0000160">
    <property type="term" value="P:phosphorelay signal transduction system"/>
    <property type="evidence" value="ECO:0007669"/>
    <property type="project" value="InterPro"/>
</dbReference>
<keyword evidence="1 2" id="KW-0597">Phosphoprotein</keyword>
<dbReference type="PROSITE" id="PS50110">
    <property type="entry name" value="RESPONSE_REGULATORY"/>
    <property type="match status" value="1"/>
</dbReference>
<dbReference type="SMART" id="SM00448">
    <property type="entry name" value="REC"/>
    <property type="match status" value="1"/>
</dbReference>
<name>A0A6L6Q227_9BURK</name>
<dbReference type="EMBL" id="WNLA01000012">
    <property type="protein sequence ID" value="MTW03913.1"/>
    <property type="molecule type" value="Genomic_DNA"/>
</dbReference>
<evidence type="ECO:0000256" key="2">
    <source>
        <dbReference type="PROSITE-ProRule" id="PRU00169"/>
    </source>
</evidence>
<reference evidence="4 5" key="1">
    <citation type="submission" date="2019-11" db="EMBL/GenBank/DDBJ databases">
        <title>Type strains purchased from KCTC, JCM and DSMZ.</title>
        <authorList>
            <person name="Lu H."/>
        </authorList>
    </citation>
    <scope>NUCLEOTIDE SEQUENCE [LARGE SCALE GENOMIC DNA]</scope>
    <source>
        <strain evidence="4 5">KCTC 42409</strain>
    </source>
</reference>